<evidence type="ECO:0000256" key="2">
    <source>
        <dbReference type="ARBA" id="ARBA00008072"/>
    </source>
</evidence>
<dbReference type="GO" id="GO:0008270">
    <property type="term" value="F:zinc ion binding"/>
    <property type="evidence" value="ECO:0007669"/>
    <property type="project" value="InterPro"/>
</dbReference>
<dbReference type="Gene3D" id="3.90.180.10">
    <property type="entry name" value="Medium-chain alcohol dehydrogenases, catalytic domain"/>
    <property type="match status" value="1"/>
</dbReference>
<dbReference type="InterPro" id="IPR002328">
    <property type="entry name" value="ADH_Zn_CS"/>
</dbReference>
<dbReference type="EMBL" id="ML732156">
    <property type="protein sequence ID" value="KAB8078712.1"/>
    <property type="molecule type" value="Genomic_DNA"/>
</dbReference>
<evidence type="ECO:0000256" key="5">
    <source>
        <dbReference type="ARBA" id="ARBA00023002"/>
    </source>
</evidence>
<proteinExistence type="inferred from homology"/>
<organism evidence="8 9">
    <name type="scientific">Aspergillus leporis</name>
    <dbReference type="NCBI Taxonomy" id="41062"/>
    <lineage>
        <taxon>Eukaryota</taxon>
        <taxon>Fungi</taxon>
        <taxon>Dikarya</taxon>
        <taxon>Ascomycota</taxon>
        <taxon>Pezizomycotina</taxon>
        <taxon>Eurotiomycetes</taxon>
        <taxon>Eurotiomycetidae</taxon>
        <taxon>Eurotiales</taxon>
        <taxon>Aspergillaceae</taxon>
        <taxon>Aspergillus</taxon>
        <taxon>Aspergillus subgen. Circumdati</taxon>
    </lineage>
</organism>
<gene>
    <name evidence="8" type="ORF">BDV29DRAFT_152599</name>
</gene>
<protein>
    <submittedName>
        <fullName evidence="8">Chaperonin 10-like protein</fullName>
    </submittedName>
</protein>
<comment type="cofactor">
    <cofactor evidence="1 6">
        <name>Zn(2+)</name>
        <dbReference type="ChEBI" id="CHEBI:29105"/>
    </cofactor>
</comment>
<dbReference type="GO" id="GO:0000721">
    <property type="term" value="F:(R,R)-butanediol dehydrogenase activity"/>
    <property type="evidence" value="ECO:0007669"/>
    <property type="project" value="TreeGrafter"/>
</dbReference>
<dbReference type="InterPro" id="IPR011032">
    <property type="entry name" value="GroES-like_sf"/>
</dbReference>
<dbReference type="PANTHER" id="PTHR43161:SF23">
    <property type="entry name" value="(R,R)-BUTANEDIOL DEHYDROGENASE-RELATED"/>
    <property type="match status" value="1"/>
</dbReference>
<dbReference type="CDD" id="cd08233">
    <property type="entry name" value="butanediol_DH_like"/>
    <property type="match status" value="1"/>
</dbReference>
<keyword evidence="5" id="KW-0560">Oxidoreductase</keyword>
<evidence type="ECO:0000313" key="8">
    <source>
        <dbReference type="EMBL" id="KAB8078712.1"/>
    </source>
</evidence>
<dbReference type="PROSITE" id="PS00059">
    <property type="entry name" value="ADH_ZINC"/>
    <property type="match status" value="1"/>
</dbReference>
<evidence type="ECO:0000256" key="3">
    <source>
        <dbReference type="ARBA" id="ARBA00022723"/>
    </source>
</evidence>
<sequence length="375" mass="40459">MLNTTLDTSTVRATLKTTPSMEAVRFHGRNDIRVEIIDEPVCGKGQVKIRPAFVGLCGSDIHEYTAGPVLVPKEEPHKLTGRSCPVTLGHEFSGIVEEVGEGVTHVSPGQRVVVRPTIFDRKCTACKRGYEHCCENIGFIGLSGYGGGLAKYHVAPAEHFYPLPDNVALEAAALIEPMAVAWHAVNLSPFKMGNNVLIVGGGPVGIGIVQVLKLQGAENIMVSELYEKRRNFAIEYGATHAFDPGQEDVTQKVLEVTDSVGADVIFDAAGVEKALNGAIGACCTHGTIINVAVWEKRPAIQVNDLMYNEVSYTGSALYDEGSFQAVIKALGYGQLKPEKMITSKIKLKETVEKGFEALVKDREAHCKILVDVQAS</sequence>
<feature type="domain" description="Enoyl reductase (ER)" evidence="7">
    <location>
        <begin position="28"/>
        <end position="370"/>
    </location>
</feature>
<keyword evidence="9" id="KW-1185">Reference proteome</keyword>
<name>A0A5N5XH10_9EURO</name>
<dbReference type="AlphaFoldDB" id="A0A5N5XH10"/>
<keyword evidence="3 6" id="KW-0479">Metal-binding</keyword>
<dbReference type="PANTHER" id="PTHR43161">
    <property type="entry name" value="SORBITOL DEHYDROGENASE"/>
    <property type="match status" value="1"/>
</dbReference>
<dbReference type="Proteomes" id="UP000326565">
    <property type="component" value="Unassembled WGS sequence"/>
</dbReference>
<dbReference type="InterPro" id="IPR013154">
    <property type="entry name" value="ADH-like_N"/>
</dbReference>
<keyword evidence="4 6" id="KW-0862">Zinc</keyword>
<evidence type="ECO:0000313" key="9">
    <source>
        <dbReference type="Proteomes" id="UP000326565"/>
    </source>
</evidence>
<accession>A0A5N5XH10</accession>
<evidence type="ECO:0000256" key="6">
    <source>
        <dbReference type="RuleBase" id="RU361277"/>
    </source>
</evidence>
<dbReference type="Gene3D" id="3.40.50.720">
    <property type="entry name" value="NAD(P)-binding Rossmann-like Domain"/>
    <property type="match status" value="1"/>
</dbReference>
<dbReference type="SUPFAM" id="SSF51735">
    <property type="entry name" value="NAD(P)-binding Rossmann-fold domains"/>
    <property type="match status" value="1"/>
</dbReference>
<dbReference type="Pfam" id="PF00107">
    <property type="entry name" value="ADH_zinc_N"/>
    <property type="match status" value="1"/>
</dbReference>
<dbReference type="GO" id="GO:0005737">
    <property type="term" value="C:cytoplasm"/>
    <property type="evidence" value="ECO:0007669"/>
    <property type="project" value="TreeGrafter"/>
</dbReference>
<reference evidence="8 9" key="1">
    <citation type="submission" date="2019-04" db="EMBL/GenBank/DDBJ databases">
        <title>Friends and foes A comparative genomics study of 23 Aspergillus species from section Flavi.</title>
        <authorList>
            <consortium name="DOE Joint Genome Institute"/>
            <person name="Kjaerbolling I."/>
            <person name="Vesth T."/>
            <person name="Frisvad J.C."/>
            <person name="Nybo J.L."/>
            <person name="Theobald S."/>
            <person name="Kildgaard S."/>
            <person name="Isbrandt T."/>
            <person name="Kuo A."/>
            <person name="Sato A."/>
            <person name="Lyhne E.K."/>
            <person name="Kogle M.E."/>
            <person name="Wiebenga A."/>
            <person name="Kun R.S."/>
            <person name="Lubbers R.J."/>
            <person name="Makela M.R."/>
            <person name="Barry K."/>
            <person name="Chovatia M."/>
            <person name="Clum A."/>
            <person name="Daum C."/>
            <person name="Haridas S."/>
            <person name="He G."/>
            <person name="LaButti K."/>
            <person name="Lipzen A."/>
            <person name="Mondo S."/>
            <person name="Riley R."/>
            <person name="Salamov A."/>
            <person name="Simmons B.A."/>
            <person name="Magnuson J.K."/>
            <person name="Henrissat B."/>
            <person name="Mortensen U.H."/>
            <person name="Larsen T.O."/>
            <person name="Devries R.P."/>
            <person name="Grigoriev I.V."/>
            <person name="Machida M."/>
            <person name="Baker S.E."/>
            <person name="Andersen M.R."/>
        </authorList>
    </citation>
    <scope>NUCLEOTIDE SEQUENCE [LARGE SCALE GENOMIC DNA]</scope>
    <source>
        <strain evidence="8 9">CBS 151.66</strain>
    </source>
</reference>
<evidence type="ECO:0000259" key="7">
    <source>
        <dbReference type="SMART" id="SM00829"/>
    </source>
</evidence>
<evidence type="ECO:0000256" key="1">
    <source>
        <dbReference type="ARBA" id="ARBA00001947"/>
    </source>
</evidence>
<dbReference type="OrthoDB" id="3941538at2759"/>
<dbReference type="GO" id="GO:0034079">
    <property type="term" value="P:butanediol biosynthetic process"/>
    <property type="evidence" value="ECO:0007669"/>
    <property type="project" value="TreeGrafter"/>
</dbReference>
<dbReference type="SMART" id="SM00829">
    <property type="entry name" value="PKS_ER"/>
    <property type="match status" value="1"/>
</dbReference>
<evidence type="ECO:0000256" key="4">
    <source>
        <dbReference type="ARBA" id="ARBA00022833"/>
    </source>
</evidence>
<dbReference type="InterPro" id="IPR020843">
    <property type="entry name" value="ER"/>
</dbReference>
<comment type="similarity">
    <text evidence="2 6">Belongs to the zinc-containing alcohol dehydrogenase family.</text>
</comment>
<dbReference type="InterPro" id="IPR013149">
    <property type="entry name" value="ADH-like_C"/>
</dbReference>
<dbReference type="Pfam" id="PF08240">
    <property type="entry name" value="ADH_N"/>
    <property type="match status" value="1"/>
</dbReference>
<dbReference type="InterPro" id="IPR036291">
    <property type="entry name" value="NAD(P)-bd_dom_sf"/>
</dbReference>
<dbReference type="SUPFAM" id="SSF50129">
    <property type="entry name" value="GroES-like"/>
    <property type="match status" value="1"/>
</dbReference>